<dbReference type="RefSeq" id="WP_156041511.1">
    <property type="nucleotide sequence ID" value="NZ_ASRX01000092.1"/>
</dbReference>
<evidence type="ECO:0000313" key="1">
    <source>
        <dbReference type="EMBL" id="EYF00995.1"/>
    </source>
</evidence>
<reference evidence="1 2" key="1">
    <citation type="submission" date="2013-05" db="EMBL/GenBank/DDBJ databases">
        <title>Genome assembly of Chondromyces apiculatus DSM 436.</title>
        <authorList>
            <person name="Sharma G."/>
            <person name="Khatri I."/>
            <person name="Kaur C."/>
            <person name="Mayilraj S."/>
            <person name="Subramanian S."/>
        </authorList>
    </citation>
    <scope>NUCLEOTIDE SEQUENCE [LARGE SCALE GENOMIC DNA]</scope>
    <source>
        <strain evidence="1 2">DSM 436</strain>
    </source>
</reference>
<dbReference type="STRING" id="1192034.CAP_8782"/>
<name>A0A017SWM5_9BACT</name>
<keyword evidence="2" id="KW-1185">Reference proteome</keyword>
<gene>
    <name evidence="1" type="ORF">CAP_8782</name>
</gene>
<dbReference type="Proteomes" id="UP000019678">
    <property type="component" value="Unassembled WGS sequence"/>
</dbReference>
<dbReference type="EMBL" id="ASRX01000092">
    <property type="protein sequence ID" value="EYF00995.1"/>
    <property type="molecule type" value="Genomic_DNA"/>
</dbReference>
<evidence type="ECO:0000313" key="2">
    <source>
        <dbReference type="Proteomes" id="UP000019678"/>
    </source>
</evidence>
<dbReference type="AlphaFoldDB" id="A0A017SWM5"/>
<sequence length="55" mass="6256">MQSAKIQVLRKIESSEAFESDRTALHDALLREIAKDARQEPERYLQDSIVPEGGE</sequence>
<protein>
    <submittedName>
        <fullName evidence="1">Uncharacterized protein</fullName>
    </submittedName>
</protein>
<proteinExistence type="predicted"/>
<organism evidence="1 2">
    <name type="scientific">Chondromyces apiculatus DSM 436</name>
    <dbReference type="NCBI Taxonomy" id="1192034"/>
    <lineage>
        <taxon>Bacteria</taxon>
        <taxon>Pseudomonadati</taxon>
        <taxon>Myxococcota</taxon>
        <taxon>Polyangia</taxon>
        <taxon>Polyangiales</taxon>
        <taxon>Polyangiaceae</taxon>
        <taxon>Chondromyces</taxon>
    </lineage>
</organism>
<accession>A0A017SWM5</accession>
<dbReference type="OrthoDB" id="9900820at2"/>
<comment type="caution">
    <text evidence="1">The sequence shown here is derived from an EMBL/GenBank/DDBJ whole genome shotgun (WGS) entry which is preliminary data.</text>
</comment>